<feature type="domain" description="HTH hxlR-type" evidence="4">
    <location>
        <begin position="11"/>
        <end position="109"/>
    </location>
</feature>
<keyword evidence="2" id="KW-0238">DNA-binding</keyword>
<dbReference type="EMBL" id="MZGT01000011">
    <property type="protein sequence ID" value="OPJ64708.1"/>
    <property type="molecule type" value="Genomic_DNA"/>
</dbReference>
<evidence type="ECO:0000256" key="2">
    <source>
        <dbReference type="ARBA" id="ARBA00023125"/>
    </source>
</evidence>
<evidence type="ECO:0000259" key="4">
    <source>
        <dbReference type="PROSITE" id="PS51118"/>
    </source>
</evidence>
<evidence type="ECO:0000313" key="5">
    <source>
        <dbReference type="EMBL" id="OPJ64708.1"/>
    </source>
</evidence>
<gene>
    <name evidence="5" type="primary">hxlR_2</name>
    <name evidence="5" type="ORF">CLCHR_10610</name>
    <name evidence="6" type="ORF">D2A34_01050</name>
</gene>
<dbReference type="SUPFAM" id="SSF46785">
    <property type="entry name" value="Winged helix' DNA-binding domain"/>
    <property type="match status" value="1"/>
</dbReference>
<reference evidence="5 7" key="1">
    <citation type="submission" date="2017-03" db="EMBL/GenBank/DDBJ databases">
        <title>Genome sequence of Clostridium chromiireducens DSM 23318.</title>
        <authorList>
            <person name="Poehlein A."/>
            <person name="Daniel R."/>
        </authorList>
    </citation>
    <scope>NUCLEOTIDE SEQUENCE [LARGE SCALE GENOMIC DNA]</scope>
    <source>
        <strain evidence="5 7">DSM 23318</strain>
    </source>
</reference>
<dbReference type="InterPro" id="IPR002577">
    <property type="entry name" value="HTH_HxlR"/>
</dbReference>
<dbReference type="RefSeq" id="WP_079438652.1">
    <property type="nucleotide sequence ID" value="NZ_JBLZIA010000001.1"/>
</dbReference>
<dbReference type="Pfam" id="PF01638">
    <property type="entry name" value="HxlR"/>
    <property type="match status" value="1"/>
</dbReference>
<evidence type="ECO:0000313" key="7">
    <source>
        <dbReference type="Proteomes" id="UP000191056"/>
    </source>
</evidence>
<keyword evidence="7" id="KW-1185">Reference proteome</keyword>
<dbReference type="Proteomes" id="UP000265930">
    <property type="component" value="Unassembled WGS sequence"/>
</dbReference>
<dbReference type="Gene3D" id="1.10.10.10">
    <property type="entry name" value="Winged helix-like DNA-binding domain superfamily/Winged helix DNA-binding domain"/>
    <property type="match status" value="1"/>
</dbReference>
<organism evidence="5 7">
    <name type="scientific">Clostridium chromiireducens</name>
    <dbReference type="NCBI Taxonomy" id="225345"/>
    <lineage>
        <taxon>Bacteria</taxon>
        <taxon>Bacillati</taxon>
        <taxon>Bacillota</taxon>
        <taxon>Clostridia</taxon>
        <taxon>Eubacteriales</taxon>
        <taxon>Clostridiaceae</taxon>
        <taxon>Clostridium</taxon>
    </lineage>
</organism>
<dbReference type="PANTHER" id="PTHR33204">
    <property type="entry name" value="TRANSCRIPTIONAL REGULATOR, MARR FAMILY"/>
    <property type="match status" value="1"/>
</dbReference>
<comment type="caution">
    <text evidence="5">The sequence shown here is derived from an EMBL/GenBank/DDBJ whole genome shotgun (WGS) entry which is preliminary data.</text>
</comment>
<dbReference type="PANTHER" id="PTHR33204:SF29">
    <property type="entry name" value="TRANSCRIPTIONAL REGULATOR"/>
    <property type="match status" value="1"/>
</dbReference>
<protein>
    <submittedName>
        <fullName evidence="5">HTH-type transcriptional activator HxlR</fullName>
    </submittedName>
    <submittedName>
        <fullName evidence="6">Transcriptional regulator</fullName>
    </submittedName>
</protein>
<reference evidence="6 8" key="2">
    <citation type="submission" date="2018-08" db="EMBL/GenBank/DDBJ databases">
        <title>Genome of Clostridium chromiireducens C1, DSM12136.</title>
        <authorList>
            <person name="Xing M."/>
            <person name="Wei Y."/>
            <person name="Ang E.L."/>
            <person name="Zhao H."/>
            <person name="Zhang Y."/>
        </authorList>
    </citation>
    <scope>NUCLEOTIDE SEQUENCE [LARGE SCALE GENOMIC DNA]</scope>
    <source>
        <strain evidence="6 8">C1</strain>
    </source>
</reference>
<dbReference type="OrthoDB" id="9791143at2"/>
<keyword evidence="1" id="KW-0805">Transcription regulation</keyword>
<proteinExistence type="predicted"/>
<dbReference type="GO" id="GO:0003677">
    <property type="term" value="F:DNA binding"/>
    <property type="evidence" value="ECO:0007669"/>
    <property type="project" value="UniProtKB-KW"/>
</dbReference>
<dbReference type="InterPro" id="IPR036390">
    <property type="entry name" value="WH_DNA-bd_sf"/>
</dbReference>
<name>A0A1V4IXC4_9CLOT</name>
<sequence length="119" mass="13919">MEERRELFGRCPFVTAQKIIAGKWAIIILHILSLETHRFGELQKLIPELKQATLTKQLRNLEEYGLVKRYVFPQVPPKVEYSLTDIGKEFKIVLDSISVWGEKYIEHIKLSEDVQHDAE</sequence>
<dbReference type="AlphaFoldDB" id="A0A1V4IXC4"/>
<evidence type="ECO:0000313" key="6">
    <source>
        <dbReference type="EMBL" id="RII35988.1"/>
    </source>
</evidence>
<evidence type="ECO:0000256" key="1">
    <source>
        <dbReference type="ARBA" id="ARBA00023015"/>
    </source>
</evidence>
<dbReference type="InterPro" id="IPR036388">
    <property type="entry name" value="WH-like_DNA-bd_sf"/>
</dbReference>
<dbReference type="PROSITE" id="PS51118">
    <property type="entry name" value="HTH_HXLR"/>
    <property type="match status" value="1"/>
</dbReference>
<dbReference type="Proteomes" id="UP000191056">
    <property type="component" value="Unassembled WGS sequence"/>
</dbReference>
<keyword evidence="3" id="KW-0804">Transcription</keyword>
<accession>A0A1V4IXC4</accession>
<dbReference type="InterPro" id="IPR011991">
    <property type="entry name" value="ArsR-like_HTH"/>
</dbReference>
<dbReference type="CDD" id="cd00090">
    <property type="entry name" value="HTH_ARSR"/>
    <property type="match status" value="1"/>
</dbReference>
<evidence type="ECO:0000313" key="8">
    <source>
        <dbReference type="Proteomes" id="UP000265930"/>
    </source>
</evidence>
<dbReference type="STRING" id="225345.CLCHR_10610"/>
<dbReference type="EMBL" id="QXDJ01000001">
    <property type="protein sequence ID" value="RII35988.1"/>
    <property type="molecule type" value="Genomic_DNA"/>
</dbReference>
<evidence type="ECO:0000256" key="3">
    <source>
        <dbReference type="ARBA" id="ARBA00023163"/>
    </source>
</evidence>